<dbReference type="PANTHER" id="PTHR11941:SF54">
    <property type="entry name" value="ENOYL-COA HYDRATASE, MITOCHONDRIAL"/>
    <property type="match status" value="1"/>
</dbReference>
<name>A0A4R3I305_PAULE</name>
<dbReference type="Proteomes" id="UP000295382">
    <property type="component" value="Unassembled WGS sequence"/>
</dbReference>
<proteinExistence type="inferred from homology"/>
<evidence type="ECO:0000256" key="1">
    <source>
        <dbReference type="ARBA" id="ARBA00005254"/>
    </source>
</evidence>
<dbReference type="AlphaFoldDB" id="A0A4R3I305"/>
<dbReference type="Gene3D" id="3.90.226.10">
    <property type="entry name" value="2-enoyl-CoA Hydratase, Chain A, domain 1"/>
    <property type="match status" value="1"/>
</dbReference>
<dbReference type="SUPFAM" id="SSF52096">
    <property type="entry name" value="ClpP/crotonase"/>
    <property type="match status" value="1"/>
</dbReference>
<dbReference type="GO" id="GO:0006635">
    <property type="term" value="P:fatty acid beta-oxidation"/>
    <property type="evidence" value="ECO:0007669"/>
    <property type="project" value="TreeGrafter"/>
</dbReference>
<dbReference type="InterPro" id="IPR014748">
    <property type="entry name" value="Enoyl-CoA_hydra_C"/>
</dbReference>
<accession>A0A4R3I305</accession>
<dbReference type="InterPro" id="IPR018376">
    <property type="entry name" value="Enoyl-CoA_hyd/isom_CS"/>
</dbReference>
<dbReference type="PROSITE" id="PS00166">
    <property type="entry name" value="ENOYL_COA_HYDRATASE"/>
    <property type="match status" value="1"/>
</dbReference>
<dbReference type="InterPro" id="IPR029045">
    <property type="entry name" value="ClpP/crotonase-like_dom_sf"/>
</dbReference>
<evidence type="ECO:0000256" key="3">
    <source>
        <dbReference type="RuleBase" id="RU003707"/>
    </source>
</evidence>
<dbReference type="InterPro" id="IPR001753">
    <property type="entry name" value="Enoyl-CoA_hydra/iso"/>
</dbReference>
<dbReference type="EMBL" id="SLZQ01000001">
    <property type="protein sequence ID" value="TCS39055.1"/>
    <property type="molecule type" value="Genomic_DNA"/>
</dbReference>
<dbReference type="CDD" id="cd06558">
    <property type="entry name" value="crotonase-like"/>
    <property type="match status" value="1"/>
</dbReference>
<dbReference type="RefSeq" id="WP_132256154.1">
    <property type="nucleotide sequence ID" value="NZ_SLZQ01000001.1"/>
</dbReference>
<comment type="caution">
    <text evidence="4">The sequence shown here is derived from an EMBL/GenBank/DDBJ whole genome shotgun (WGS) entry which is preliminary data.</text>
</comment>
<gene>
    <name evidence="4" type="ORF">EDC30_1015</name>
</gene>
<sequence length="256" mass="27003">MSEVLIELPGSGVAIVRINRPEAHNALNAAVRAGLAKAFAELETNEEVRCVVLAGSEKVFAAGADIKAMAEASPAEMTNNGADHSWRVLREFSKPVIAAVNGWSLGGGCELAMHADIIIAGEGARFGQPEIKVGIIPGAGGTQRLTRAVGKFKAMKILLTGEAISAREAEAMGLVSEVVADEAVFERALALANVIAALPSIAARKIKELVLAGADLPLNAALSMERQAFWLMFDTVDQKEGMRAFIEKRSPVFTGK</sequence>
<evidence type="ECO:0000313" key="5">
    <source>
        <dbReference type="Proteomes" id="UP000295382"/>
    </source>
</evidence>
<comment type="similarity">
    <text evidence="1 3">Belongs to the enoyl-CoA hydratase/isomerase family.</text>
</comment>
<protein>
    <submittedName>
        <fullName evidence="4">Short chain enoyl-CoA hydratase</fullName>
    </submittedName>
</protein>
<organism evidence="4 5">
    <name type="scientific">Paucimonas lemoignei</name>
    <name type="common">Pseudomonas lemoignei</name>
    <dbReference type="NCBI Taxonomy" id="29443"/>
    <lineage>
        <taxon>Bacteria</taxon>
        <taxon>Pseudomonadati</taxon>
        <taxon>Pseudomonadota</taxon>
        <taxon>Betaproteobacteria</taxon>
        <taxon>Burkholderiales</taxon>
        <taxon>Burkholderiaceae</taxon>
        <taxon>Paucimonas</taxon>
    </lineage>
</organism>
<dbReference type="Pfam" id="PF00378">
    <property type="entry name" value="ECH_1"/>
    <property type="match status" value="1"/>
</dbReference>
<dbReference type="PANTHER" id="PTHR11941">
    <property type="entry name" value="ENOYL-COA HYDRATASE-RELATED"/>
    <property type="match status" value="1"/>
</dbReference>
<dbReference type="GO" id="GO:0016836">
    <property type="term" value="F:hydro-lyase activity"/>
    <property type="evidence" value="ECO:0007669"/>
    <property type="project" value="UniProtKB-ARBA"/>
</dbReference>
<dbReference type="FunFam" id="1.10.12.10:FF:000001">
    <property type="entry name" value="Probable enoyl-CoA hydratase, mitochondrial"/>
    <property type="match status" value="1"/>
</dbReference>
<keyword evidence="5" id="KW-1185">Reference proteome</keyword>
<dbReference type="Gene3D" id="1.10.12.10">
    <property type="entry name" value="Lyase 2-enoyl-coa Hydratase, Chain A, domain 2"/>
    <property type="match status" value="1"/>
</dbReference>
<evidence type="ECO:0000313" key="4">
    <source>
        <dbReference type="EMBL" id="TCS39055.1"/>
    </source>
</evidence>
<evidence type="ECO:0000256" key="2">
    <source>
        <dbReference type="ARBA" id="ARBA00023239"/>
    </source>
</evidence>
<keyword evidence="2" id="KW-0456">Lyase</keyword>
<dbReference type="NCBIfam" id="NF006007">
    <property type="entry name" value="PRK08138.1"/>
    <property type="match status" value="1"/>
</dbReference>
<dbReference type="OrthoDB" id="9774843at2"/>
<dbReference type="FunFam" id="3.90.226.10:FF:000009">
    <property type="entry name" value="Carnitinyl-CoA dehydratase"/>
    <property type="match status" value="1"/>
</dbReference>
<reference evidence="4 5" key="1">
    <citation type="submission" date="2019-03" db="EMBL/GenBank/DDBJ databases">
        <title>Genomic Encyclopedia of Type Strains, Phase IV (KMG-IV): sequencing the most valuable type-strain genomes for metagenomic binning, comparative biology and taxonomic classification.</title>
        <authorList>
            <person name="Goeker M."/>
        </authorList>
    </citation>
    <scope>NUCLEOTIDE SEQUENCE [LARGE SCALE GENOMIC DNA]</scope>
    <source>
        <strain evidence="4 5">DSM 7445</strain>
    </source>
</reference>